<dbReference type="Pfam" id="PF00550">
    <property type="entry name" value="PP-binding"/>
    <property type="match status" value="1"/>
</dbReference>
<dbReference type="InterPro" id="IPR036736">
    <property type="entry name" value="ACP-like_sf"/>
</dbReference>
<evidence type="ECO:0000313" key="2">
    <source>
        <dbReference type="EMBL" id="QGT78400.1"/>
    </source>
</evidence>
<dbReference type="EMBL" id="CP046415">
    <property type="protein sequence ID" value="QGT78400.1"/>
    <property type="molecule type" value="Genomic_DNA"/>
</dbReference>
<dbReference type="Proteomes" id="UP000427716">
    <property type="component" value="Chromosome"/>
</dbReference>
<dbReference type="Gene3D" id="1.10.1200.10">
    <property type="entry name" value="ACP-like"/>
    <property type="match status" value="1"/>
</dbReference>
<accession>A0A6I6CYC6</accession>
<dbReference type="InterPro" id="IPR009081">
    <property type="entry name" value="PP-bd_ACP"/>
</dbReference>
<reference evidence="2 3" key="1">
    <citation type="submission" date="2019-11" db="EMBL/GenBank/DDBJ databases">
        <authorList>
            <person name="Zhang J."/>
            <person name="Sun C."/>
        </authorList>
    </citation>
    <scope>NUCLEOTIDE SEQUENCE [LARGE SCALE GENOMIC DNA]</scope>
    <source>
        <strain evidence="3">sp2</strain>
    </source>
</reference>
<gene>
    <name evidence="2" type="ORF">GM160_05535</name>
</gene>
<dbReference type="KEGG" id="ghl:GM160_05535"/>
<dbReference type="AlphaFoldDB" id="A0A6I6CYC6"/>
<name>A0A6I6CYC6_9GAMM</name>
<dbReference type="RefSeq" id="WP_136866937.1">
    <property type="nucleotide sequence ID" value="NZ_CP046415.1"/>
</dbReference>
<dbReference type="SUPFAM" id="SSF47336">
    <property type="entry name" value="ACP-like"/>
    <property type="match status" value="1"/>
</dbReference>
<organism evidence="2 3">
    <name type="scientific">Guyparkeria halophila</name>
    <dbReference type="NCBI Taxonomy" id="47960"/>
    <lineage>
        <taxon>Bacteria</taxon>
        <taxon>Pseudomonadati</taxon>
        <taxon>Pseudomonadota</taxon>
        <taxon>Gammaproteobacteria</taxon>
        <taxon>Chromatiales</taxon>
        <taxon>Thioalkalibacteraceae</taxon>
        <taxon>Guyparkeria</taxon>
    </lineage>
</organism>
<sequence>MQALEIIRTGIAENTDVDPATITPESRLDELGVDSFTLLELIFSLEEQMEIELGNDVGTPETIQDLIDILEPHLPTNG</sequence>
<keyword evidence="3" id="KW-1185">Reference proteome</keyword>
<dbReference type="PROSITE" id="PS50075">
    <property type="entry name" value="CARRIER"/>
    <property type="match status" value="1"/>
</dbReference>
<proteinExistence type="predicted"/>
<evidence type="ECO:0000313" key="3">
    <source>
        <dbReference type="Proteomes" id="UP000427716"/>
    </source>
</evidence>
<protein>
    <submittedName>
        <fullName evidence="2">Acyl carrier protein</fullName>
    </submittedName>
</protein>
<feature type="domain" description="Carrier" evidence="1">
    <location>
        <begin position="1"/>
        <end position="77"/>
    </location>
</feature>
<evidence type="ECO:0000259" key="1">
    <source>
        <dbReference type="PROSITE" id="PS50075"/>
    </source>
</evidence>